<comment type="caution">
    <text evidence="8">The sequence shown here is derived from an EMBL/GenBank/DDBJ whole genome shotgun (WGS) entry which is preliminary data.</text>
</comment>
<feature type="transmembrane region" description="Helical" evidence="6">
    <location>
        <begin position="297"/>
        <end position="315"/>
    </location>
</feature>
<reference evidence="8 9" key="1">
    <citation type="submission" date="2019-09" db="EMBL/GenBank/DDBJ databases">
        <title>Genome sequence and assembly of Adhaeribacter sp.</title>
        <authorList>
            <person name="Chhetri G."/>
        </authorList>
    </citation>
    <scope>NUCLEOTIDE SEQUENCE [LARGE SCALE GENOMIC DNA]</scope>
    <source>
        <strain evidence="8 9">DK36</strain>
    </source>
</reference>
<feature type="transmembrane region" description="Helical" evidence="6">
    <location>
        <begin position="321"/>
        <end position="344"/>
    </location>
</feature>
<evidence type="ECO:0000313" key="9">
    <source>
        <dbReference type="Proteomes" id="UP000323426"/>
    </source>
</evidence>
<accession>A0A5M6DML4</accession>
<dbReference type="Gene3D" id="1.20.1250.20">
    <property type="entry name" value="MFS general substrate transporter like domains"/>
    <property type="match status" value="1"/>
</dbReference>
<keyword evidence="5 6" id="KW-0472">Membrane</keyword>
<dbReference type="AlphaFoldDB" id="A0A5M6DML4"/>
<feature type="transmembrane region" description="Helical" evidence="6">
    <location>
        <begin position="94"/>
        <end position="114"/>
    </location>
</feature>
<feature type="transmembrane region" description="Helical" evidence="6">
    <location>
        <begin position="157"/>
        <end position="177"/>
    </location>
</feature>
<dbReference type="Pfam" id="PF07690">
    <property type="entry name" value="MFS_1"/>
    <property type="match status" value="1"/>
</dbReference>
<feature type="transmembrane region" description="Helical" evidence="6">
    <location>
        <begin position="28"/>
        <end position="47"/>
    </location>
</feature>
<feature type="transmembrane region" description="Helical" evidence="6">
    <location>
        <begin position="387"/>
        <end position="409"/>
    </location>
</feature>
<dbReference type="InterPro" id="IPR050189">
    <property type="entry name" value="MFS_Efflux_Transporters"/>
</dbReference>
<feature type="transmembrane region" description="Helical" evidence="6">
    <location>
        <begin position="231"/>
        <end position="256"/>
    </location>
</feature>
<evidence type="ECO:0000256" key="4">
    <source>
        <dbReference type="ARBA" id="ARBA00022989"/>
    </source>
</evidence>
<keyword evidence="4 6" id="KW-1133">Transmembrane helix</keyword>
<keyword evidence="9" id="KW-1185">Reference proteome</keyword>
<dbReference type="GO" id="GO:0022857">
    <property type="term" value="F:transmembrane transporter activity"/>
    <property type="evidence" value="ECO:0007669"/>
    <property type="project" value="InterPro"/>
</dbReference>
<gene>
    <name evidence="8" type="ORF">F0145_03705</name>
</gene>
<dbReference type="GO" id="GO:0005886">
    <property type="term" value="C:plasma membrane"/>
    <property type="evidence" value="ECO:0007669"/>
    <property type="project" value="UniProtKB-SubCell"/>
</dbReference>
<evidence type="ECO:0000256" key="2">
    <source>
        <dbReference type="ARBA" id="ARBA00022475"/>
    </source>
</evidence>
<dbReference type="RefSeq" id="WP_150086961.1">
    <property type="nucleotide sequence ID" value="NZ_VWSF01000002.1"/>
</dbReference>
<dbReference type="Proteomes" id="UP000323426">
    <property type="component" value="Unassembled WGS sequence"/>
</dbReference>
<dbReference type="PANTHER" id="PTHR43124">
    <property type="entry name" value="PURINE EFFLUX PUMP PBUE"/>
    <property type="match status" value="1"/>
</dbReference>
<dbReference type="CDD" id="cd17324">
    <property type="entry name" value="MFS_NepI_like"/>
    <property type="match status" value="1"/>
</dbReference>
<keyword evidence="2" id="KW-1003">Cell membrane</keyword>
<feature type="transmembrane region" description="Helical" evidence="6">
    <location>
        <begin position="183"/>
        <end position="203"/>
    </location>
</feature>
<proteinExistence type="predicted"/>
<evidence type="ECO:0000256" key="5">
    <source>
        <dbReference type="ARBA" id="ARBA00023136"/>
    </source>
</evidence>
<sequence length="416" mass="44789">MSSVNDSLPLQPNGENSIVPKKVIREGWLLFILAAIQFTHIMDFVIMMPLGPQLMRVFTISPKEFGFLVSAYTFSAALSGFISTLFIDKFDRKNALLALYIGFILGTFCCAIAPNYSLLLLARILAGAFGGVIGALVFAIIGDAIPEKRRGAATGKVMAAFSVASIAGIPVGLYLASRLNWHAPFFLLTGLSFLVLLIAFLVLPPMRGHLTSAIKSNPLAVVGEILRNKNLLWALLLMVMLTLAGFTVVPFISPYLVSNVGFAENELAYMYMFGGLASVVTSQIAGRLADKFGKQRVFMYTAIFSIIPILLLTNLKPAPHFLVLIITTTFFIGFGARFVPAVALTTSSVAPKLRGSFMSFNSSIQQLSSGASAFLSGLIIQKTAAGTLVHFNTIGIIASVATLLCIFIIRQLKVVS</sequence>
<evidence type="ECO:0000313" key="8">
    <source>
        <dbReference type="EMBL" id="KAA5548633.1"/>
    </source>
</evidence>
<protein>
    <submittedName>
        <fullName evidence="8">MFS transporter</fullName>
    </submittedName>
</protein>
<evidence type="ECO:0000256" key="3">
    <source>
        <dbReference type="ARBA" id="ARBA00022692"/>
    </source>
</evidence>
<evidence type="ECO:0000256" key="1">
    <source>
        <dbReference type="ARBA" id="ARBA00004651"/>
    </source>
</evidence>
<organism evidence="8 9">
    <name type="scientific">Adhaeribacter rhizoryzae</name>
    <dbReference type="NCBI Taxonomy" id="2607907"/>
    <lineage>
        <taxon>Bacteria</taxon>
        <taxon>Pseudomonadati</taxon>
        <taxon>Bacteroidota</taxon>
        <taxon>Cytophagia</taxon>
        <taxon>Cytophagales</taxon>
        <taxon>Hymenobacteraceae</taxon>
        <taxon>Adhaeribacter</taxon>
    </lineage>
</organism>
<dbReference type="EMBL" id="VWSF01000002">
    <property type="protein sequence ID" value="KAA5548633.1"/>
    <property type="molecule type" value="Genomic_DNA"/>
</dbReference>
<name>A0A5M6DML4_9BACT</name>
<feature type="transmembrane region" description="Helical" evidence="6">
    <location>
        <begin position="268"/>
        <end position="285"/>
    </location>
</feature>
<feature type="transmembrane region" description="Helical" evidence="6">
    <location>
        <begin position="120"/>
        <end position="145"/>
    </location>
</feature>
<dbReference type="InterPro" id="IPR011701">
    <property type="entry name" value="MFS"/>
</dbReference>
<evidence type="ECO:0000259" key="7">
    <source>
        <dbReference type="PROSITE" id="PS50850"/>
    </source>
</evidence>
<dbReference type="PANTHER" id="PTHR43124:SF3">
    <property type="entry name" value="CHLORAMPHENICOL EFFLUX PUMP RV0191"/>
    <property type="match status" value="1"/>
</dbReference>
<keyword evidence="3 6" id="KW-0812">Transmembrane</keyword>
<dbReference type="InterPro" id="IPR036259">
    <property type="entry name" value="MFS_trans_sf"/>
</dbReference>
<dbReference type="InterPro" id="IPR020846">
    <property type="entry name" value="MFS_dom"/>
</dbReference>
<dbReference type="PROSITE" id="PS50850">
    <property type="entry name" value="MFS"/>
    <property type="match status" value="1"/>
</dbReference>
<evidence type="ECO:0000256" key="6">
    <source>
        <dbReference type="SAM" id="Phobius"/>
    </source>
</evidence>
<comment type="subcellular location">
    <subcellularLocation>
        <location evidence="1">Cell membrane</location>
        <topology evidence="1">Multi-pass membrane protein</topology>
    </subcellularLocation>
</comment>
<feature type="domain" description="Major facilitator superfamily (MFS) profile" evidence="7">
    <location>
        <begin position="29"/>
        <end position="413"/>
    </location>
</feature>
<feature type="transmembrane region" description="Helical" evidence="6">
    <location>
        <begin position="67"/>
        <end position="87"/>
    </location>
</feature>
<dbReference type="SUPFAM" id="SSF103473">
    <property type="entry name" value="MFS general substrate transporter"/>
    <property type="match status" value="1"/>
</dbReference>